<dbReference type="RefSeq" id="WP_171701742.1">
    <property type="nucleotide sequence ID" value="NZ_JABFHI010000002.1"/>
</dbReference>
<dbReference type="GO" id="GO:0016757">
    <property type="term" value="F:glycosyltransferase activity"/>
    <property type="evidence" value="ECO:0007669"/>
    <property type="project" value="TreeGrafter"/>
</dbReference>
<reference evidence="2 3" key="1">
    <citation type="submission" date="2020-05" db="EMBL/GenBank/DDBJ databases">
        <authorList>
            <person name="Ruan W."/>
            <person name="Jeon C.O."/>
            <person name="Chun B.H."/>
        </authorList>
    </citation>
    <scope>NUCLEOTIDE SEQUENCE [LARGE SCALE GENOMIC DNA]</scope>
    <source>
        <strain evidence="2 3">TBZ9</strain>
    </source>
</reference>
<keyword evidence="2" id="KW-0808">Transferase</keyword>
<feature type="domain" description="Glycosyltransferase subfamily 4-like N-terminal" evidence="1">
    <location>
        <begin position="14"/>
        <end position="187"/>
    </location>
</feature>
<dbReference type="PANTHER" id="PTHR45947">
    <property type="entry name" value="SULFOQUINOVOSYL TRANSFERASE SQD2"/>
    <property type="match status" value="1"/>
</dbReference>
<evidence type="ECO:0000313" key="2">
    <source>
        <dbReference type="EMBL" id="NOG31275.1"/>
    </source>
</evidence>
<keyword evidence="3" id="KW-1185">Reference proteome</keyword>
<name>A0A7Y3XAJ9_9GAMM</name>
<dbReference type="Pfam" id="PF13692">
    <property type="entry name" value="Glyco_trans_1_4"/>
    <property type="match status" value="1"/>
</dbReference>
<dbReference type="PANTHER" id="PTHR45947:SF3">
    <property type="entry name" value="SULFOQUINOVOSYL TRANSFERASE SQD2"/>
    <property type="match status" value="1"/>
</dbReference>
<dbReference type="InterPro" id="IPR028098">
    <property type="entry name" value="Glyco_trans_4-like_N"/>
</dbReference>
<protein>
    <submittedName>
        <fullName evidence="2">Glycosyltransferase family 1 protein</fullName>
    </submittedName>
</protein>
<gene>
    <name evidence="2" type="ORF">HLB35_04960</name>
</gene>
<dbReference type="EMBL" id="JABFHI010000002">
    <property type="protein sequence ID" value="NOG31275.1"/>
    <property type="molecule type" value="Genomic_DNA"/>
</dbReference>
<comment type="caution">
    <text evidence="2">The sequence shown here is derived from an EMBL/GenBank/DDBJ whole genome shotgun (WGS) entry which is preliminary data.</text>
</comment>
<evidence type="ECO:0000313" key="3">
    <source>
        <dbReference type="Proteomes" id="UP000588806"/>
    </source>
</evidence>
<dbReference type="Pfam" id="PF13439">
    <property type="entry name" value="Glyco_transf_4"/>
    <property type="match status" value="1"/>
</dbReference>
<dbReference type="Proteomes" id="UP000588806">
    <property type="component" value="Unassembled WGS sequence"/>
</dbReference>
<dbReference type="SUPFAM" id="SSF53756">
    <property type="entry name" value="UDP-Glycosyltransferase/glycogen phosphorylase"/>
    <property type="match status" value="1"/>
</dbReference>
<evidence type="ECO:0000259" key="1">
    <source>
        <dbReference type="Pfam" id="PF13439"/>
    </source>
</evidence>
<dbReference type="Gene3D" id="3.40.50.2000">
    <property type="entry name" value="Glycogen Phosphorylase B"/>
    <property type="match status" value="2"/>
</dbReference>
<dbReference type="InterPro" id="IPR050194">
    <property type="entry name" value="Glycosyltransferase_grp1"/>
</dbReference>
<dbReference type="AlphaFoldDB" id="A0A7Y3XAJ9"/>
<reference evidence="2 3" key="2">
    <citation type="submission" date="2020-06" db="EMBL/GenBank/DDBJ databases">
        <title>Halomonas songnenensis sp. nov., a moderately halophilic bacterium isolated from saline and alkaline soils.</title>
        <authorList>
            <person name="Jiang J."/>
            <person name="Pan Y."/>
        </authorList>
    </citation>
    <scope>NUCLEOTIDE SEQUENCE [LARGE SCALE GENOMIC DNA]</scope>
    <source>
        <strain evidence="2 3">TBZ9</strain>
    </source>
</reference>
<organism evidence="2 3">
    <name type="scientific">Vreelandella azerica</name>
    <dbReference type="NCBI Taxonomy" id="2732867"/>
    <lineage>
        <taxon>Bacteria</taxon>
        <taxon>Pseudomonadati</taxon>
        <taxon>Pseudomonadota</taxon>
        <taxon>Gammaproteobacteria</taxon>
        <taxon>Oceanospirillales</taxon>
        <taxon>Halomonadaceae</taxon>
        <taxon>Vreelandella</taxon>
    </lineage>
</organism>
<accession>A0A7Y3XAJ9</accession>
<proteinExistence type="predicted"/>
<sequence length="391" mass="43173">MRLCIVSETWLPEINGVAHTLARLSAELSQQGVTIDLVRPRALPTPGEQAADSIQVPVNAELQVMPVSLPGYRSVQIGLATPKKLRQFMQAHKPDVVYLATQGPLGWAARQAARRLGIPLIAGWHTNFDHYCGDYGLGMHTWMTKRYLRYFHNACALTLVPTQLQARALRSAGLQRVDVLARGIDSQQFMPSLRDPVLRQQWGVNDHQPVALYVGRLAAEKNLTLLQEAYQAMANVRPDMAFVVVGDGPARQQLEALLPNAHFTGFIHQQALARYYASADIFVFPSLSETWGNVVTEAMACGLAVIAYRQAASATLIQSGHNGLCVPAGDAEAFCQAAVSLCQHPADYARYGRMARLRAREQSWPGVASQFINYLHQTQEMHHATSASWRV</sequence>
<dbReference type="CDD" id="cd03814">
    <property type="entry name" value="GT4-like"/>
    <property type="match status" value="1"/>
</dbReference>